<dbReference type="AlphaFoldDB" id="A0A1F7JJL0"/>
<dbReference type="STRING" id="1802074.A3J15_03845"/>
<evidence type="ECO:0000313" key="2">
    <source>
        <dbReference type="EMBL" id="OGK55805.1"/>
    </source>
</evidence>
<dbReference type="Pfam" id="PF00583">
    <property type="entry name" value="Acetyltransf_1"/>
    <property type="match status" value="1"/>
</dbReference>
<dbReference type="SUPFAM" id="SSF55729">
    <property type="entry name" value="Acyl-CoA N-acyltransferases (Nat)"/>
    <property type="match status" value="1"/>
</dbReference>
<dbReference type="Proteomes" id="UP000176376">
    <property type="component" value="Unassembled WGS sequence"/>
</dbReference>
<comment type="caution">
    <text evidence="2">The sequence shown here is derived from an EMBL/GenBank/DDBJ whole genome shotgun (WGS) entry which is preliminary data.</text>
</comment>
<gene>
    <name evidence="2" type="ORF">A3J15_03845</name>
</gene>
<dbReference type="Gene3D" id="3.40.630.30">
    <property type="match status" value="1"/>
</dbReference>
<dbReference type="GO" id="GO:0016747">
    <property type="term" value="F:acyltransferase activity, transferring groups other than amino-acyl groups"/>
    <property type="evidence" value="ECO:0007669"/>
    <property type="project" value="InterPro"/>
</dbReference>
<dbReference type="CDD" id="cd04301">
    <property type="entry name" value="NAT_SF"/>
    <property type="match status" value="1"/>
</dbReference>
<name>A0A1F7JJL0_9BACT</name>
<dbReference type="EMBL" id="MGAY01000052">
    <property type="protein sequence ID" value="OGK55805.1"/>
    <property type="molecule type" value="Genomic_DNA"/>
</dbReference>
<feature type="domain" description="N-acetyltransferase" evidence="1">
    <location>
        <begin position="1"/>
        <end position="140"/>
    </location>
</feature>
<accession>A0A1F7JJL0</accession>
<dbReference type="InterPro" id="IPR016181">
    <property type="entry name" value="Acyl_CoA_acyltransferase"/>
</dbReference>
<reference evidence="2 3" key="1">
    <citation type="journal article" date="2016" name="Nat. Commun.">
        <title>Thousands of microbial genomes shed light on interconnected biogeochemical processes in an aquifer system.</title>
        <authorList>
            <person name="Anantharaman K."/>
            <person name="Brown C.T."/>
            <person name="Hug L.A."/>
            <person name="Sharon I."/>
            <person name="Castelle C.J."/>
            <person name="Probst A.J."/>
            <person name="Thomas B.C."/>
            <person name="Singh A."/>
            <person name="Wilkins M.J."/>
            <person name="Karaoz U."/>
            <person name="Brodie E.L."/>
            <person name="Williams K.H."/>
            <person name="Hubbard S.S."/>
            <person name="Banfield J.F."/>
        </authorList>
    </citation>
    <scope>NUCLEOTIDE SEQUENCE [LARGE SCALE GENOMIC DNA]</scope>
</reference>
<dbReference type="InterPro" id="IPR000182">
    <property type="entry name" value="GNAT_dom"/>
</dbReference>
<dbReference type="PROSITE" id="PS51186">
    <property type="entry name" value="GNAT"/>
    <property type="match status" value="1"/>
</dbReference>
<evidence type="ECO:0000313" key="3">
    <source>
        <dbReference type="Proteomes" id="UP000176376"/>
    </source>
</evidence>
<protein>
    <recommendedName>
        <fullName evidence="1">N-acetyltransferase domain-containing protein</fullName>
    </recommendedName>
</protein>
<proteinExistence type="predicted"/>
<sequence>MKIQEAVSQRDLITCFSVFKQLRSKFNQKDFIRQVSHLRKENYRIIFVITDKKAVSAAGFHILQNLAWGKFIYIDDLITLEQYRSQGFGQMLFNWIIDYAKLNKIGQIHLDSAVWRYDAHRFYLRNKMHISSHHFSINLE</sequence>
<evidence type="ECO:0000259" key="1">
    <source>
        <dbReference type="PROSITE" id="PS51186"/>
    </source>
</evidence>
<organism evidence="2 3">
    <name type="scientific">Candidatus Roizmanbacteria bacterium RIFCSPLOWO2_02_FULL_38_10</name>
    <dbReference type="NCBI Taxonomy" id="1802074"/>
    <lineage>
        <taxon>Bacteria</taxon>
        <taxon>Candidatus Roizmaniibacteriota</taxon>
    </lineage>
</organism>